<evidence type="ECO:0000259" key="1">
    <source>
        <dbReference type="PROSITE" id="PS50878"/>
    </source>
</evidence>
<dbReference type="AlphaFoldDB" id="A0A016TY39"/>
<reference evidence="3" key="1">
    <citation type="journal article" date="2015" name="Nat. Genet.">
        <title>The genome and transcriptome of the zoonotic hookworm Ancylostoma ceylanicum identify infection-specific gene families.</title>
        <authorList>
            <person name="Schwarz E.M."/>
            <person name="Hu Y."/>
            <person name="Antoshechkin I."/>
            <person name="Miller M.M."/>
            <person name="Sternberg P.W."/>
            <person name="Aroian R.V."/>
        </authorList>
    </citation>
    <scope>NUCLEOTIDE SEQUENCE</scope>
    <source>
        <strain evidence="3">HY135</strain>
    </source>
</reference>
<dbReference type="InterPro" id="IPR000477">
    <property type="entry name" value="RT_dom"/>
</dbReference>
<sequence>MDAITRDLQKPAPYTLLYADNVMLAKEDKVEPEQLKQAWNDRLAWFGLRLNLKKTEYMKTDTEELGSITVNDVDLPRTGAFKYLARQFHLMAALPTKSPHV</sequence>
<comment type="caution">
    <text evidence="2">The sequence shown here is derived from an EMBL/GenBank/DDBJ whole genome shotgun (WGS) entry which is preliminary data.</text>
</comment>
<dbReference type="OrthoDB" id="5836634at2759"/>
<name>A0A016TY39_9BILA</name>
<evidence type="ECO:0000313" key="3">
    <source>
        <dbReference type="Proteomes" id="UP000024635"/>
    </source>
</evidence>
<organism evidence="2 3">
    <name type="scientific">Ancylostoma ceylanicum</name>
    <dbReference type="NCBI Taxonomy" id="53326"/>
    <lineage>
        <taxon>Eukaryota</taxon>
        <taxon>Metazoa</taxon>
        <taxon>Ecdysozoa</taxon>
        <taxon>Nematoda</taxon>
        <taxon>Chromadorea</taxon>
        <taxon>Rhabditida</taxon>
        <taxon>Rhabditina</taxon>
        <taxon>Rhabditomorpha</taxon>
        <taxon>Strongyloidea</taxon>
        <taxon>Ancylostomatidae</taxon>
        <taxon>Ancylostomatinae</taxon>
        <taxon>Ancylostoma</taxon>
    </lineage>
</organism>
<gene>
    <name evidence="2" type="primary">Acey_s0069.g367</name>
    <name evidence="2" type="ORF">Y032_0069g367</name>
</gene>
<dbReference type="EMBL" id="JARK01001405">
    <property type="protein sequence ID" value="EYC07735.1"/>
    <property type="molecule type" value="Genomic_DNA"/>
</dbReference>
<protein>
    <recommendedName>
        <fullName evidence="1">Reverse transcriptase domain-containing protein</fullName>
    </recommendedName>
</protein>
<keyword evidence="3" id="KW-1185">Reference proteome</keyword>
<dbReference type="Proteomes" id="UP000024635">
    <property type="component" value="Unassembled WGS sequence"/>
</dbReference>
<feature type="domain" description="Reverse transcriptase" evidence="1">
    <location>
        <begin position="1"/>
        <end position="69"/>
    </location>
</feature>
<proteinExistence type="predicted"/>
<dbReference type="PROSITE" id="PS50878">
    <property type="entry name" value="RT_POL"/>
    <property type="match status" value="1"/>
</dbReference>
<accession>A0A016TY39</accession>
<evidence type="ECO:0000313" key="2">
    <source>
        <dbReference type="EMBL" id="EYC07735.1"/>
    </source>
</evidence>